<dbReference type="PANTHER" id="PTHR16502">
    <property type="entry name" value="KERATINOCYTE-ASSOCIATED TRANSMEMBRANE PROTEIN 2"/>
    <property type="match status" value="1"/>
</dbReference>
<keyword evidence="4" id="KW-1185">Reference proteome</keyword>
<reference evidence="3 4" key="1">
    <citation type="journal article" date="2023" name="Insect Mol. Biol.">
        <title>Genome sequencing provides insights into the evolution of gene families encoding plant cell wall-degrading enzymes in longhorned beetles.</title>
        <authorList>
            <person name="Shin N.R."/>
            <person name="Okamura Y."/>
            <person name="Kirsch R."/>
            <person name="Pauchet Y."/>
        </authorList>
    </citation>
    <scope>NUCLEOTIDE SEQUENCE [LARGE SCALE GENOMIC DNA]</scope>
    <source>
        <strain evidence="3">EAD_L_NR</strain>
    </source>
</reference>
<dbReference type="InterPro" id="IPR037645">
    <property type="entry name" value="KCT2"/>
</dbReference>
<feature type="region of interest" description="Disordered" evidence="1">
    <location>
        <begin position="325"/>
        <end position="449"/>
    </location>
</feature>
<protein>
    <submittedName>
        <fullName evidence="3">Uncharacterized protein</fullName>
    </submittedName>
</protein>
<keyword evidence="2" id="KW-0812">Transmembrane</keyword>
<organism evidence="3 4">
    <name type="scientific">Exocentrus adspersus</name>
    <dbReference type="NCBI Taxonomy" id="1586481"/>
    <lineage>
        <taxon>Eukaryota</taxon>
        <taxon>Metazoa</taxon>
        <taxon>Ecdysozoa</taxon>
        <taxon>Arthropoda</taxon>
        <taxon>Hexapoda</taxon>
        <taxon>Insecta</taxon>
        <taxon>Pterygota</taxon>
        <taxon>Neoptera</taxon>
        <taxon>Endopterygota</taxon>
        <taxon>Coleoptera</taxon>
        <taxon>Polyphaga</taxon>
        <taxon>Cucujiformia</taxon>
        <taxon>Chrysomeloidea</taxon>
        <taxon>Cerambycidae</taxon>
        <taxon>Lamiinae</taxon>
        <taxon>Acanthocinini</taxon>
        <taxon>Exocentrus</taxon>
    </lineage>
</organism>
<proteinExistence type="predicted"/>
<feature type="compositionally biased region" description="Acidic residues" evidence="1">
    <location>
        <begin position="413"/>
        <end position="426"/>
    </location>
</feature>
<comment type="caution">
    <text evidence="3">The sequence shown here is derived from an EMBL/GenBank/DDBJ whole genome shotgun (WGS) entry which is preliminary data.</text>
</comment>
<dbReference type="Pfam" id="PF17818">
    <property type="entry name" value="KCT2"/>
    <property type="match status" value="1"/>
</dbReference>
<evidence type="ECO:0000313" key="4">
    <source>
        <dbReference type="Proteomes" id="UP001159042"/>
    </source>
</evidence>
<gene>
    <name evidence="3" type="ORF">NQ315_003101</name>
</gene>
<feature type="transmembrane region" description="Helical" evidence="2">
    <location>
        <begin position="464"/>
        <end position="483"/>
    </location>
</feature>
<dbReference type="PANTHER" id="PTHR16502:SF0">
    <property type="entry name" value="KERATINOCYTE-ASSOCIATED TRANSMEMBRANE PROTEIN 2"/>
    <property type="match status" value="1"/>
</dbReference>
<feature type="compositionally biased region" description="Basic and acidic residues" evidence="1">
    <location>
        <begin position="427"/>
        <end position="441"/>
    </location>
</feature>
<dbReference type="AlphaFoldDB" id="A0AAV8W4X2"/>
<keyword evidence="2" id="KW-1133">Transmembrane helix</keyword>
<dbReference type="EMBL" id="JANEYG010000010">
    <property type="protein sequence ID" value="KAJ8921483.1"/>
    <property type="molecule type" value="Genomic_DNA"/>
</dbReference>
<accession>A0AAV8W4X2</accession>
<evidence type="ECO:0000313" key="3">
    <source>
        <dbReference type="EMBL" id="KAJ8921483.1"/>
    </source>
</evidence>
<sequence length="537" mass="58741">MKVNKLYTLTSLALEGLLLKSCNSSWNYNCINMNLLYPILCVLLQLTASKAAPTDRTLYDVLANKCSYLNLTDTSFKNQPTFQKCKDWQSIDKTKAVRKDTEENILCLLYYDSFVSFCTESETLKANVTTKQLLPDLKYDVNTVCKDLALLPTGKKFEHNIRLIINNESICKKLCLDYTGQLVPECGYAYYFTNSLNKTDEGTESVSKAKPKAQGSEGNLLSEVAHAVNAITGGNKVPSLNIQPSNPAMAKNVDKEQGEQAVQANQAEGAAVAPAVPETPVNAKPNVTLKVTPKLSNVQSNSNDEADAGVEDVNPLGLDVVNNAPQQVPEAETGNVEKTGTVKETKTGTAEDTETAADKGTQTGAAKSTLKETHGEVSAVGEPVKAVEGKDEAAAVEQQSALDTPEQMLEADRDMEEEEVNDDKDEEEKPAVEEKKKEKPSKLTAAGGMPANLNTTEDLDGESYFFSYFMVVCLLFVLGYVGYHNRQKVMALMLEGKRGRRPVRSRRPNSANYHKLDSNLEEAISSSCTKNSTHIIY</sequence>
<dbReference type="Proteomes" id="UP001159042">
    <property type="component" value="Unassembled WGS sequence"/>
</dbReference>
<evidence type="ECO:0000256" key="1">
    <source>
        <dbReference type="SAM" id="MobiDB-lite"/>
    </source>
</evidence>
<keyword evidence="2" id="KW-0472">Membrane</keyword>
<name>A0AAV8W4X2_9CUCU</name>
<evidence type="ECO:0000256" key="2">
    <source>
        <dbReference type="SAM" id="Phobius"/>
    </source>
</evidence>